<name>A0A371E913_MUCPR</name>
<dbReference type="SUPFAM" id="SSF56672">
    <property type="entry name" value="DNA/RNA polymerases"/>
    <property type="match status" value="1"/>
</dbReference>
<dbReference type="InterPro" id="IPR053134">
    <property type="entry name" value="RNA-dir_DNA_polymerase"/>
</dbReference>
<dbReference type="Gene3D" id="3.30.70.270">
    <property type="match status" value="1"/>
</dbReference>
<dbReference type="InterPro" id="IPR043502">
    <property type="entry name" value="DNA/RNA_pol_sf"/>
</dbReference>
<evidence type="ECO:0000259" key="1">
    <source>
        <dbReference type="Pfam" id="PF00078"/>
    </source>
</evidence>
<dbReference type="Pfam" id="PF00078">
    <property type="entry name" value="RVT_1"/>
    <property type="match status" value="1"/>
</dbReference>
<organism evidence="2 3">
    <name type="scientific">Mucuna pruriens</name>
    <name type="common">Velvet bean</name>
    <name type="synonym">Dolichos pruriens</name>
    <dbReference type="NCBI Taxonomy" id="157652"/>
    <lineage>
        <taxon>Eukaryota</taxon>
        <taxon>Viridiplantae</taxon>
        <taxon>Streptophyta</taxon>
        <taxon>Embryophyta</taxon>
        <taxon>Tracheophyta</taxon>
        <taxon>Spermatophyta</taxon>
        <taxon>Magnoliopsida</taxon>
        <taxon>eudicotyledons</taxon>
        <taxon>Gunneridae</taxon>
        <taxon>Pentapetalae</taxon>
        <taxon>rosids</taxon>
        <taxon>fabids</taxon>
        <taxon>Fabales</taxon>
        <taxon>Fabaceae</taxon>
        <taxon>Papilionoideae</taxon>
        <taxon>50 kb inversion clade</taxon>
        <taxon>NPAAA clade</taxon>
        <taxon>indigoferoid/millettioid clade</taxon>
        <taxon>Phaseoleae</taxon>
        <taxon>Mucuna</taxon>
    </lineage>
</organism>
<dbReference type="CDD" id="cd01647">
    <property type="entry name" value="RT_LTR"/>
    <property type="match status" value="1"/>
</dbReference>
<keyword evidence="3" id="KW-1185">Reference proteome</keyword>
<evidence type="ECO:0000313" key="2">
    <source>
        <dbReference type="EMBL" id="RDX62524.1"/>
    </source>
</evidence>
<feature type="non-terminal residue" evidence="2">
    <location>
        <position position="1"/>
    </location>
</feature>
<comment type="caution">
    <text evidence="2">The sequence shown here is derived from an EMBL/GenBank/DDBJ whole genome shotgun (WGS) entry which is preliminary data.</text>
</comment>
<accession>A0A371E913</accession>
<gene>
    <name evidence="2" type="primary">pol</name>
    <name evidence="2" type="ORF">CR513_59133</name>
</gene>
<sequence length="192" mass="22193">MNLCVMLVYLAQKKGWHMEVVYLLHFILRLDDLHDELHGSIIFSKIDLMSGNHQIRVSEGDEWKMVFKTKFGLYEWLVKTFGLTNACGTFIRLMNHVLRSLISKCVIVYFGDILIYSTCLNGHLLHVKNILFANFKKCTFCTHEVTFLDFVVGSHGVKLHEEKVRVIQDWPFSVGVGYDPPKGAQLNYSTYD</sequence>
<reference evidence="2" key="1">
    <citation type="submission" date="2018-05" db="EMBL/GenBank/DDBJ databases">
        <title>Draft genome of Mucuna pruriens seed.</title>
        <authorList>
            <person name="Nnadi N.E."/>
            <person name="Vos R."/>
            <person name="Hasami M.H."/>
            <person name="Devisetty U.K."/>
            <person name="Aguiy J.C."/>
        </authorList>
    </citation>
    <scope>NUCLEOTIDE SEQUENCE [LARGE SCALE GENOMIC DNA]</scope>
    <source>
        <strain evidence="2">JCA_2017</strain>
    </source>
</reference>
<dbReference type="AlphaFoldDB" id="A0A371E913"/>
<protein>
    <submittedName>
        <fullName evidence="2">Retrovirus-related Pol polyprotein from transposon 17.6</fullName>
    </submittedName>
</protein>
<dbReference type="Gene3D" id="3.10.10.10">
    <property type="entry name" value="HIV Type 1 Reverse Transcriptase, subunit A, domain 1"/>
    <property type="match status" value="1"/>
</dbReference>
<dbReference type="Proteomes" id="UP000257109">
    <property type="component" value="Unassembled WGS sequence"/>
</dbReference>
<dbReference type="EMBL" id="QJKJ01015447">
    <property type="protein sequence ID" value="RDX62524.1"/>
    <property type="molecule type" value="Genomic_DNA"/>
</dbReference>
<dbReference type="InterPro" id="IPR043128">
    <property type="entry name" value="Rev_trsase/Diguanyl_cyclase"/>
</dbReference>
<dbReference type="PANTHER" id="PTHR24559:SF437">
    <property type="entry name" value="RNA-DIRECTED DNA POLYMERASE HOMOLOG"/>
    <property type="match status" value="1"/>
</dbReference>
<dbReference type="PANTHER" id="PTHR24559">
    <property type="entry name" value="TRANSPOSON TY3-I GAG-POL POLYPROTEIN"/>
    <property type="match status" value="1"/>
</dbReference>
<evidence type="ECO:0000313" key="3">
    <source>
        <dbReference type="Proteomes" id="UP000257109"/>
    </source>
</evidence>
<proteinExistence type="predicted"/>
<dbReference type="InterPro" id="IPR000477">
    <property type="entry name" value="RT_dom"/>
</dbReference>
<dbReference type="OrthoDB" id="407598at2759"/>
<feature type="domain" description="Reverse transcriptase" evidence="1">
    <location>
        <begin position="33"/>
        <end position="148"/>
    </location>
</feature>